<evidence type="ECO:0000313" key="3">
    <source>
        <dbReference type="Proteomes" id="UP000289808"/>
    </source>
</evidence>
<name>A0A4Q0LL46_9LACO</name>
<evidence type="ECO:0000313" key="1">
    <source>
        <dbReference type="EMBL" id="RXF44729.1"/>
    </source>
</evidence>
<dbReference type="EMBL" id="SCLX01000259">
    <property type="protein sequence ID" value="RXF50742.1"/>
    <property type="molecule type" value="Genomic_DNA"/>
</dbReference>
<evidence type="ECO:0000313" key="2">
    <source>
        <dbReference type="EMBL" id="RXF50742.1"/>
    </source>
</evidence>
<proteinExistence type="predicted"/>
<feature type="non-terminal residue" evidence="2">
    <location>
        <position position="46"/>
    </location>
</feature>
<protein>
    <submittedName>
        <fullName evidence="2">AAA family ATPase</fullName>
    </submittedName>
</protein>
<dbReference type="Proteomes" id="UP000289808">
    <property type="component" value="Unassembled WGS sequence"/>
</dbReference>
<sequence length="46" mass="5522">MIHEGVLLSVCVFFVQTNHTRKELLFLMFKEINLRNHSSLHKLFYS</sequence>
<organism evidence="2 3">
    <name type="scientific">Lactobacillus crispatus</name>
    <dbReference type="NCBI Taxonomy" id="47770"/>
    <lineage>
        <taxon>Bacteria</taxon>
        <taxon>Bacillati</taxon>
        <taxon>Bacillota</taxon>
        <taxon>Bacilli</taxon>
        <taxon>Lactobacillales</taxon>
        <taxon>Lactobacillaceae</taxon>
        <taxon>Lactobacillus</taxon>
    </lineage>
</organism>
<reference evidence="2 3" key="1">
    <citation type="submission" date="2019-01" db="EMBL/GenBank/DDBJ databases">
        <title>The genome sequence of Lactobacillus crispatus L49.</title>
        <authorList>
            <person name="Zhong J."/>
            <person name="Zhang J."/>
        </authorList>
    </citation>
    <scope>NUCLEOTIDE SEQUENCE [LARGE SCALE GENOMIC DNA]</scope>
    <source>
        <strain evidence="2 3">L49</strain>
    </source>
</reference>
<dbReference type="AlphaFoldDB" id="A0A4Q0LL46"/>
<gene>
    <name evidence="2" type="ORF">ERD32_13505</name>
    <name evidence="1" type="ORF">ERD32_14700</name>
</gene>
<dbReference type="EMBL" id="SCLX01000507">
    <property type="protein sequence ID" value="RXF44729.1"/>
    <property type="molecule type" value="Genomic_DNA"/>
</dbReference>
<accession>A0A4Q0LL46</accession>
<comment type="caution">
    <text evidence="2">The sequence shown here is derived from an EMBL/GenBank/DDBJ whole genome shotgun (WGS) entry which is preliminary data.</text>
</comment>